<keyword evidence="3" id="KW-1185">Reference proteome</keyword>
<name>A0ABQ5DSJ9_9ASTR</name>
<gene>
    <name evidence="2" type="ORF">Tco_0942027</name>
</gene>
<reference evidence="2" key="2">
    <citation type="submission" date="2022-01" db="EMBL/GenBank/DDBJ databases">
        <authorList>
            <person name="Yamashiro T."/>
            <person name="Shiraishi A."/>
            <person name="Satake H."/>
            <person name="Nakayama K."/>
        </authorList>
    </citation>
    <scope>NUCLEOTIDE SEQUENCE</scope>
</reference>
<protein>
    <submittedName>
        <fullName evidence="2">Uncharacterized protein</fullName>
    </submittedName>
</protein>
<accession>A0ABQ5DSJ9</accession>
<proteinExistence type="predicted"/>
<reference evidence="2" key="1">
    <citation type="journal article" date="2022" name="Int. J. Mol. Sci.">
        <title>Draft Genome of Tanacetum Coccineum: Genomic Comparison of Closely Related Tanacetum-Family Plants.</title>
        <authorList>
            <person name="Yamashiro T."/>
            <person name="Shiraishi A."/>
            <person name="Nakayama K."/>
            <person name="Satake H."/>
        </authorList>
    </citation>
    <scope>NUCLEOTIDE SEQUENCE</scope>
</reference>
<feature type="region of interest" description="Disordered" evidence="1">
    <location>
        <begin position="74"/>
        <end position="94"/>
    </location>
</feature>
<evidence type="ECO:0000313" key="2">
    <source>
        <dbReference type="EMBL" id="GJT42162.1"/>
    </source>
</evidence>
<evidence type="ECO:0000256" key="1">
    <source>
        <dbReference type="SAM" id="MobiDB-lite"/>
    </source>
</evidence>
<sequence>MEFKVGDRVMLKVSPRKGVVRFGKQGWNCPQELSRVSPLLFMCLIEEIYVDEPFSHRAVRRGNVNLTKAHVCGRANKNHGTGDQTIEAKPDTIG</sequence>
<dbReference type="Proteomes" id="UP001151760">
    <property type="component" value="Unassembled WGS sequence"/>
</dbReference>
<evidence type="ECO:0000313" key="3">
    <source>
        <dbReference type="Proteomes" id="UP001151760"/>
    </source>
</evidence>
<organism evidence="2 3">
    <name type="scientific">Tanacetum coccineum</name>
    <dbReference type="NCBI Taxonomy" id="301880"/>
    <lineage>
        <taxon>Eukaryota</taxon>
        <taxon>Viridiplantae</taxon>
        <taxon>Streptophyta</taxon>
        <taxon>Embryophyta</taxon>
        <taxon>Tracheophyta</taxon>
        <taxon>Spermatophyta</taxon>
        <taxon>Magnoliopsida</taxon>
        <taxon>eudicotyledons</taxon>
        <taxon>Gunneridae</taxon>
        <taxon>Pentapetalae</taxon>
        <taxon>asterids</taxon>
        <taxon>campanulids</taxon>
        <taxon>Asterales</taxon>
        <taxon>Asteraceae</taxon>
        <taxon>Asteroideae</taxon>
        <taxon>Anthemideae</taxon>
        <taxon>Anthemidinae</taxon>
        <taxon>Tanacetum</taxon>
    </lineage>
</organism>
<dbReference type="EMBL" id="BQNB010015622">
    <property type="protein sequence ID" value="GJT42162.1"/>
    <property type="molecule type" value="Genomic_DNA"/>
</dbReference>
<comment type="caution">
    <text evidence="2">The sequence shown here is derived from an EMBL/GenBank/DDBJ whole genome shotgun (WGS) entry which is preliminary data.</text>
</comment>